<sequence>MRRGKKCEQKKAFPSAPPHHIFPTFHTPIPIDMRHHEGRYHYEPHTLHAMHG</sequence>
<organism evidence="2 3">
    <name type="scientific">Lates japonicus</name>
    <name type="common">Japanese lates</name>
    <dbReference type="NCBI Taxonomy" id="270547"/>
    <lineage>
        <taxon>Eukaryota</taxon>
        <taxon>Metazoa</taxon>
        <taxon>Chordata</taxon>
        <taxon>Craniata</taxon>
        <taxon>Vertebrata</taxon>
        <taxon>Euteleostomi</taxon>
        <taxon>Actinopterygii</taxon>
        <taxon>Neopterygii</taxon>
        <taxon>Teleostei</taxon>
        <taxon>Neoteleostei</taxon>
        <taxon>Acanthomorphata</taxon>
        <taxon>Carangaria</taxon>
        <taxon>Carangaria incertae sedis</taxon>
        <taxon>Centropomidae</taxon>
        <taxon>Lates</taxon>
    </lineage>
</organism>
<evidence type="ECO:0000313" key="2">
    <source>
        <dbReference type="EMBL" id="GLD53275.1"/>
    </source>
</evidence>
<dbReference type="AlphaFoldDB" id="A0AAD3MFK6"/>
<gene>
    <name evidence="2" type="ORF">AKAME5_002832000</name>
</gene>
<accession>A0AAD3MFK6</accession>
<evidence type="ECO:0000256" key="1">
    <source>
        <dbReference type="SAM" id="MobiDB-lite"/>
    </source>
</evidence>
<comment type="caution">
    <text evidence="2">The sequence shown here is derived from an EMBL/GenBank/DDBJ whole genome shotgun (WGS) entry which is preliminary data.</text>
</comment>
<dbReference type="EMBL" id="BRZM01003910">
    <property type="protein sequence ID" value="GLD53275.1"/>
    <property type="molecule type" value="Genomic_DNA"/>
</dbReference>
<protein>
    <submittedName>
        <fullName evidence="2">Zinc finger protein GLI2-like protein</fullName>
    </submittedName>
</protein>
<name>A0AAD3MFK6_LATJO</name>
<feature type="region of interest" description="Disordered" evidence="1">
    <location>
        <begin position="1"/>
        <end position="27"/>
    </location>
</feature>
<dbReference type="Proteomes" id="UP001279410">
    <property type="component" value="Unassembled WGS sequence"/>
</dbReference>
<evidence type="ECO:0000313" key="3">
    <source>
        <dbReference type="Proteomes" id="UP001279410"/>
    </source>
</evidence>
<feature type="compositionally biased region" description="Low complexity" evidence="1">
    <location>
        <begin position="18"/>
        <end position="27"/>
    </location>
</feature>
<feature type="compositionally biased region" description="Basic and acidic residues" evidence="1">
    <location>
        <begin position="1"/>
        <end position="11"/>
    </location>
</feature>
<keyword evidence="3" id="KW-1185">Reference proteome</keyword>
<feature type="non-terminal residue" evidence="2">
    <location>
        <position position="1"/>
    </location>
</feature>
<reference evidence="2" key="1">
    <citation type="submission" date="2022-08" db="EMBL/GenBank/DDBJ databases">
        <title>Genome sequencing of akame (Lates japonicus).</title>
        <authorList>
            <person name="Hashiguchi Y."/>
            <person name="Takahashi H."/>
        </authorList>
    </citation>
    <scope>NUCLEOTIDE SEQUENCE</scope>
    <source>
        <strain evidence="2">Kochi</strain>
    </source>
</reference>
<proteinExistence type="predicted"/>